<keyword evidence="2" id="KW-1185">Reference proteome</keyword>
<comment type="caution">
    <text evidence="1">The sequence shown here is derived from an EMBL/GenBank/DDBJ whole genome shotgun (WGS) entry which is preliminary data.</text>
</comment>
<name>A0A7W6QAI6_9HYPH</name>
<evidence type="ECO:0000313" key="1">
    <source>
        <dbReference type="EMBL" id="MBB4193715.1"/>
    </source>
</evidence>
<dbReference type="Proteomes" id="UP000524492">
    <property type="component" value="Unassembled WGS sequence"/>
</dbReference>
<organism evidence="1 2">
    <name type="scientific">Rhizobium aethiopicum</name>
    <dbReference type="NCBI Taxonomy" id="1138170"/>
    <lineage>
        <taxon>Bacteria</taxon>
        <taxon>Pseudomonadati</taxon>
        <taxon>Pseudomonadota</taxon>
        <taxon>Alphaproteobacteria</taxon>
        <taxon>Hyphomicrobiales</taxon>
        <taxon>Rhizobiaceae</taxon>
        <taxon>Rhizobium/Agrobacterium group</taxon>
        <taxon>Rhizobium</taxon>
    </lineage>
</organism>
<accession>A0A7W6QAI6</accession>
<protein>
    <submittedName>
        <fullName evidence="1">Uncharacterized protein</fullName>
    </submittedName>
</protein>
<gene>
    <name evidence="1" type="ORF">GGD53_003884</name>
</gene>
<proteinExistence type="predicted"/>
<dbReference type="AlphaFoldDB" id="A0A7W6QAI6"/>
<dbReference type="EMBL" id="JACIFV010000014">
    <property type="protein sequence ID" value="MBB4193715.1"/>
    <property type="molecule type" value="Genomic_DNA"/>
</dbReference>
<evidence type="ECO:0000313" key="2">
    <source>
        <dbReference type="Proteomes" id="UP000524492"/>
    </source>
</evidence>
<sequence length="63" mass="6658">MHGKVAREEAETVIAADAVPVIEVDDLIAIVAGKEFHRFDLCKAGADEKCPPRACTAGMVHPG</sequence>
<reference evidence="1 2" key="1">
    <citation type="submission" date="2020-08" db="EMBL/GenBank/DDBJ databases">
        <title>Genomic Encyclopedia of Type Strains, Phase IV (KMG-V): Genome sequencing to study the core and pangenomes of soil and plant-associated prokaryotes.</title>
        <authorList>
            <person name="Whitman W."/>
        </authorList>
    </citation>
    <scope>NUCLEOTIDE SEQUENCE [LARGE SCALE GENOMIC DNA]</scope>
    <source>
        <strain evidence="1 2">SEMIA 4074</strain>
    </source>
</reference>